<evidence type="ECO:0000256" key="1">
    <source>
        <dbReference type="SAM" id="SignalP"/>
    </source>
</evidence>
<dbReference type="AlphaFoldDB" id="A0A4Z0QE15"/>
<feature type="signal peptide" evidence="1">
    <location>
        <begin position="1"/>
        <end position="30"/>
    </location>
</feature>
<organism evidence="2 3">
    <name type="scientific">Hymenobacter metallicola</name>
    <dbReference type="NCBI Taxonomy" id="2563114"/>
    <lineage>
        <taxon>Bacteria</taxon>
        <taxon>Pseudomonadati</taxon>
        <taxon>Bacteroidota</taxon>
        <taxon>Cytophagia</taxon>
        <taxon>Cytophagales</taxon>
        <taxon>Hymenobacteraceae</taxon>
        <taxon>Hymenobacter</taxon>
    </lineage>
</organism>
<evidence type="ECO:0000313" key="2">
    <source>
        <dbReference type="EMBL" id="TGE27423.1"/>
    </source>
</evidence>
<gene>
    <name evidence="2" type="ORF">E5K02_13670</name>
</gene>
<comment type="caution">
    <text evidence="2">The sequence shown here is derived from an EMBL/GenBank/DDBJ whole genome shotgun (WGS) entry which is preliminary data.</text>
</comment>
<dbReference type="RefSeq" id="WP_135395377.1">
    <property type="nucleotide sequence ID" value="NZ_SRMB01000002.1"/>
</dbReference>
<name>A0A4Z0QE15_9BACT</name>
<dbReference type="Proteomes" id="UP000298471">
    <property type="component" value="Unassembled WGS sequence"/>
</dbReference>
<proteinExistence type="predicted"/>
<evidence type="ECO:0000313" key="3">
    <source>
        <dbReference type="Proteomes" id="UP000298471"/>
    </source>
</evidence>
<reference evidence="2 3" key="1">
    <citation type="submission" date="2019-04" db="EMBL/GenBank/DDBJ databases">
        <authorList>
            <person name="Feng G."/>
            <person name="Zhang J."/>
            <person name="Zhu H."/>
        </authorList>
    </citation>
    <scope>NUCLEOTIDE SEQUENCE [LARGE SCALE GENOMIC DNA]</scope>
    <source>
        <strain evidence="2 3">9PBR-1</strain>
    </source>
</reference>
<accession>A0A4Z0QE15</accession>
<protein>
    <submittedName>
        <fullName evidence="2">Uncharacterized protein</fullName>
    </submittedName>
</protein>
<sequence>MKKLSTLPKALAIGALSVFMFIASSNSQVAMGASLSTELASESLADDQIWGDVQDFFRGIVDGFNSKPPVNSLNRSIEQSYSSNDFSSFDK</sequence>
<keyword evidence="3" id="KW-1185">Reference proteome</keyword>
<keyword evidence="1" id="KW-0732">Signal</keyword>
<feature type="chain" id="PRO_5021313564" evidence="1">
    <location>
        <begin position="31"/>
        <end position="91"/>
    </location>
</feature>
<dbReference type="EMBL" id="SRMB01000002">
    <property type="protein sequence ID" value="TGE27423.1"/>
    <property type="molecule type" value="Genomic_DNA"/>
</dbReference>